<reference evidence="2" key="1">
    <citation type="submission" date="2021-06" db="EMBL/GenBank/DDBJ databases">
        <title>Thalassococcus sp. CAU 1522 isolated from sea sand, Republic of Korea.</title>
        <authorList>
            <person name="Kim W."/>
        </authorList>
    </citation>
    <scope>NUCLEOTIDE SEQUENCE</scope>
    <source>
        <strain evidence="2">CAU 1522</strain>
    </source>
</reference>
<dbReference type="RefSeq" id="WP_217779172.1">
    <property type="nucleotide sequence ID" value="NZ_JAHRWL010000002.1"/>
</dbReference>
<proteinExistence type="predicted"/>
<evidence type="ECO:0000313" key="3">
    <source>
        <dbReference type="Proteomes" id="UP001166293"/>
    </source>
</evidence>
<protein>
    <submittedName>
        <fullName evidence="2">Tandem-95 repeat protein</fullName>
    </submittedName>
</protein>
<name>A0ABS6N9X1_9RHOB</name>
<keyword evidence="3" id="KW-1185">Reference proteome</keyword>
<accession>A0ABS6N9X1</accession>
<evidence type="ECO:0000313" key="2">
    <source>
        <dbReference type="EMBL" id="MBV2360820.1"/>
    </source>
</evidence>
<sequence length="374" mass="38233">MADLSLNWGNLGPFGTNLPDTPPDAVTTSVDTGGVAVDITFTARDFAAESFTFNATGYVEPGDGLSPNSFLKIFDDANDDGSPATATAVLDFRATDTAQFTDNVQTVSFRINDIDARSDGGDLGEPGIGGFQDVVTVRAFDADGNEVPVTLTPAGAVGVSGQTAFGTTTTDYPDADGSVLVTIPGPVSRIEIDYANCDVAQQGITVSDVNFATVDVIDLPPVAEDDTATTPEDTAVIIDVLPNDSDPEGGALTVTGATATNGTVSVNPDGTLTYTPNPDYNGPDTITYTIEDPAGNSATGEVAVTVEPVNDAPVAIDDPLATDEDTPITVAPLANDSDPDGDPLTVTAIEQPANGTAVLNPDGTVTYTPDADFT</sequence>
<feature type="region of interest" description="Disordered" evidence="1">
    <location>
        <begin position="355"/>
        <end position="374"/>
    </location>
</feature>
<gene>
    <name evidence="2" type="ORF">KUH32_13720</name>
</gene>
<feature type="non-terminal residue" evidence="2">
    <location>
        <position position="374"/>
    </location>
</feature>
<dbReference type="EMBL" id="JAHRWL010000002">
    <property type="protein sequence ID" value="MBV2360820.1"/>
    <property type="molecule type" value="Genomic_DNA"/>
</dbReference>
<evidence type="ECO:0000256" key="1">
    <source>
        <dbReference type="SAM" id="MobiDB-lite"/>
    </source>
</evidence>
<organism evidence="2 3">
    <name type="scientific">Thalassococcus arenae</name>
    <dbReference type="NCBI Taxonomy" id="2851652"/>
    <lineage>
        <taxon>Bacteria</taxon>
        <taxon>Pseudomonadati</taxon>
        <taxon>Pseudomonadota</taxon>
        <taxon>Alphaproteobacteria</taxon>
        <taxon>Rhodobacterales</taxon>
        <taxon>Roseobacteraceae</taxon>
        <taxon>Thalassococcus</taxon>
    </lineage>
</organism>
<comment type="caution">
    <text evidence="2">The sequence shown here is derived from an EMBL/GenBank/DDBJ whole genome shotgun (WGS) entry which is preliminary data.</text>
</comment>
<dbReference type="NCBIfam" id="NF012211">
    <property type="entry name" value="tand_rpt_95"/>
    <property type="match status" value="2"/>
</dbReference>
<dbReference type="Pfam" id="PF17963">
    <property type="entry name" value="Big_9"/>
    <property type="match status" value="2"/>
</dbReference>
<dbReference type="Proteomes" id="UP001166293">
    <property type="component" value="Unassembled WGS sequence"/>
</dbReference>